<evidence type="ECO:0000256" key="5">
    <source>
        <dbReference type="ARBA" id="ARBA00023049"/>
    </source>
</evidence>
<dbReference type="GO" id="GO:0008237">
    <property type="term" value="F:metallopeptidase activity"/>
    <property type="evidence" value="ECO:0007669"/>
    <property type="project" value="UniProtKB-KW"/>
</dbReference>
<keyword evidence="1" id="KW-0645">Protease</keyword>
<evidence type="ECO:0000256" key="3">
    <source>
        <dbReference type="ARBA" id="ARBA00022801"/>
    </source>
</evidence>
<dbReference type="GO" id="GO:0006508">
    <property type="term" value="P:proteolysis"/>
    <property type="evidence" value="ECO:0007669"/>
    <property type="project" value="UniProtKB-KW"/>
</dbReference>
<keyword evidence="9" id="KW-1185">Reference proteome</keyword>
<keyword evidence="2" id="KW-0479">Metal-binding</keyword>
<evidence type="ECO:0000256" key="1">
    <source>
        <dbReference type="ARBA" id="ARBA00022670"/>
    </source>
</evidence>
<gene>
    <name evidence="8" type="primary">PSMD14_4</name>
    <name evidence="8" type="ORF">FOZ63_030418</name>
</gene>
<dbReference type="AlphaFoldDB" id="A0A7J6NLG1"/>
<evidence type="ECO:0000256" key="2">
    <source>
        <dbReference type="ARBA" id="ARBA00022723"/>
    </source>
</evidence>
<sequence>KNAGKVDPKKGLERNVEETLENNILQIMGSMLDSAVSGNSRGSSPWWYVHLLLRPSNSGMLSPKSGVKVLDNTPSKGPAMDSPSMISLPAHSPPVEQTSGDQADRSTAVPENAAMPSVLFHNAAFSYHFYAAHCARDDEDTNDVTAAEDTNVSVCPRPQLIERWKNTLLNLTEVDNEDMDFLSFWRAIDRAGDIEDTSGDVILDGIRIFRDRVLDACQASRPEVDGVKAGDVAAIVSDVKKRCDNEEAANYWDNVLAAIPDDPAQLLTTGEISDAIYMFLRDYIEEQKSTHADASSSNASTPMLSERRRRRRSGGRGSTPPSGALVHSLSQKALRTHEQQMLMRMSIPGAMQDMGWQRNITESLEKQERQTQELALTITQLKEAIEKDNAPPPPLPAEGVDRPACWWRCLRSVLYGGDAKSCSLAPDACFQQ</sequence>
<dbReference type="GO" id="GO:0000502">
    <property type="term" value="C:proteasome complex"/>
    <property type="evidence" value="ECO:0007669"/>
    <property type="project" value="UniProtKB-KW"/>
</dbReference>
<feature type="compositionally biased region" description="Polar residues" evidence="6">
    <location>
        <begin position="292"/>
        <end position="303"/>
    </location>
</feature>
<dbReference type="InterPro" id="IPR056263">
    <property type="entry name" value="RPN11_C"/>
</dbReference>
<evidence type="ECO:0000256" key="6">
    <source>
        <dbReference type="SAM" id="MobiDB-lite"/>
    </source>
</evidence>
<accession>A0A7J6NLG1</accession>
<keyword evidence="8" id="KW-0647">Proteasome</keyword>
<organism evidence="8 9">
    <name type="scientific">Perkinsus olseni</name>
    <name type="common">Perkinsus atlanticus</name>
    <dbReference type="NCBI Taxonomy" id="32597"/>
    <lineage>
        <taxon>Eukaryota</taxon>
        <taxon>Sar</taxon>
        <taxon>Alveolata</taxon>
        <taxon>Perkinsozoa</taxon>
        <taxon>Perkinsea</taxon>
        <taxon>Perkinsida</taxon>
        <taxon>Perkinsidae</taxon>
        <taxon>Perkinsus</taxon>
    </lineage>
</organism>
<dbReference type="GO" id="GO:0046872">
    <property type="term" value="F:metal ion binding"/>
    <property type="evidence" value="ECO:0007669"/>
    <property type="project" value="UniProtKB-KW"/>
</dbReference>
<evidence type="ECO:0000259" key="7">
    <source>
        <dbReference type="Pfam" id="PF23594"/>
    </source>
</evidence>
<protein>
    <submittedName>
        <fullName evidence="8">26S proteasome non-ATPase regulatory subunit 14</fullName>
    </submittedName>
</protein>
<keyword evidence="4" id="KW-0862">Zinc</keyword>
<dbReference type="Proteomes" id="UP000553632">
    <property type="component" value="Unassembled WGS sequence"/>
</dbReference>
<evidence type="ECO:0000256" key="4">
    <source>
        <dbReference type="ARBA" id="ARBA00022833"/>
    </source>
</evidence>
<reference evidence="8 9" key="1">
    <citation type="submission" date="2020-04" db="EMBL/GenBank/DDBJ databases">
        <title>Perkinsus olseni comparative genomics.</title>
        <authorList>
            <person name="Bogema D.R."/>
        </authorList>
    </citation>
    <scope>NUCLEOTIDE SEQUENCE [LARGE SCALE GENOMIC DNA]</scope>
    <source>
        <strain evidence="8 9">ATCC PRA-207</strain>
    </source>
</reference>
<evidence type="ECO:0000313" key="9">
    <source>
        <dbReference type="Proteomes" id="UP000553632"/>
    </source>
</evidence>
<keyword evidence="5" id="KW-0482">Metalloprotease</keyword>
<dbReference type="Pfam" id="PF23594">
    <property type="entry name" value="RPN11_C"/>
    <property type="match status" value="1"/>
</dbReference>
<keyword evidence="3" id="KW-0378">Hydrolase</keyword>
<evidence type="ECO:0000313" key="8">
    <source>
        <dbReference type="EMBL" id="KAF4684732.1"/>
    </source>
</evidence>
<dbReference type="OMA" id="VCPRPQL"/>
<feature type="region of interest" description="Disordered" evidence="6">
    <location>
        <begin position="62"/>
        <end position="103"/>
    </location>
</feature>
<proteinExistence type="predicted"/>
<dbReference type="EMBL" id="JABANO010040448">
    <property type="protein sequence ID" value="KAF4684732.1"/>
    <property type="molecule type" value="Genomic_DNA"/>
</dbReference>
<feature type="domain" description="26S proteasome regulatory subunit RPN11 C-terminal" evidence="7">
    <location>
        <begin position="1"/>
        <end position="34"/>
    </location>
</feature>
<comment type="caution">
    <text evidence="8">The sequence shown here is derived from an EMBL/GenBank/DDBJ whole genome shotgun (WGS) entry which is preliminary data.</text>
</comment>
<name>A0A7J6NLG1_PEROL</name>
<feature type="non-terminal residue" evidence="8">
    <location>
        <position position="1"/>
    </location>
</feature>
<feature type="region of interest" description="Disordered" evidence="6">
    <location>
        <begin position="289"/>
        <end position="327"/>
    </location>
</feature>